<dbReference type="Pfam" id="PF15352">
    <property type="entry name" value="K1377"/>
    <property type="match status" value="2"/>
</dbReference>
<protein>
    <submittedName>
        <fullName evidence="3">Centrosomal protein of 126 kDa</fullName>
    </submittedName>
</protein>
<feature type="compositionally biased region" description="Basic and acidic residues" evidence="1">
    <location>
        <begin position="80"/>
        <end position="96"/>
    </location>
</feature>
<dbReference type="GO" id="GO:0031122">
    <property type="term" value="P:cytoplasmic microtubule organization"/>
    <property type="evidence" value="ECO:0007669"/>
    <property type="project" value="InterPro"/>
</dbReference>
<organism evidence="2 3">
    <name type="scientific">Chanos chanos</name>
    <name type="common">Milkfish</name>
    <name type="synonym">Mugil chanos</name>
    <dbReference type="NCBI Taxonomy" id="29144"/>
    <lineage>
        <taxon>Eukaryota</taxon>
        <taxon>Metazoa</taxon>
        <taxon>Chordata</taxon>
        <taxon>Craniata</taxon>
        <taxon>Vertebrata</taxon>
        <taxon>Euteleostomi</taxon>
        <taxon>Actinopterygii</taxon>
        <taxon>Neopterygii</taxon>
        <taxon>Teleostei</taxon>
        <taxon>Ostariophysi</taxon>
        <taxon>Gonorynchiformes</taxon>
        <taxon>Chanidae</taxon>
        <taxon>Chanos</taxon>
    </lineage>
</organism>
<feature type="region of interest" description="Disordered" evidence="1">
    <location>
        <begin position="1096"/>
        <end position="1122"/>
    </location>
</feature>
<name>A0A6J2ULA4_CHACN</name>
<dbReference type="OrthoDB" id="9900339at2759"/>
<gene>
    <name evidence="3" type="primary">cep126</name>
</gene>
<feature type="compositionally biased region" description="Basic and acidic residues" evidence="1">
    <location>
        <begin position="394"/>
        <end position="407"/>
    </location>
</feature>
<dbReference type="GO" id="GO:1905515">
    <property type="term" value="P:non-motile cilium assembly"/>
    <property type="evidence" value="ECO:0007669"/>
    <property type="project" value="InterPro"/>
</dbReference>
<sequence length="1122" mass="123825">MQVLQDSLFYSVRAGLSGELDDERELLVQEQKSCRARARKFSLETNRRRRALEERRRQRDIQEQRLRENILQQRRQRVQEATERFQRAHLPPSDRKRPGKTLRKQTPNIDEALSHIQGTAGSYPHQSFLSSPSTLSRSCTPSPRPPSGPTGSRCQRLSTAEAYGRLTQERSLSNLRSSQLLFLSELQESQSLLKDGEQSNPQEWGGTARSLTESLSSLDSLENEDPCQDQTTDPASCSSSCLDALQLQDSRTPQAPQKHLGSFWPSADINRHSNKSLLAKVLNHSSKPDCTTPKALLRDIESADSGWSLQDLTQAAGQCNLKDNSPSSNIQHHPNESNLLSQQALLSNLGHMTFCYDGNTQGNIQTDKSPGINHCETAPAVPDSTSLEFSGRLQEPKSNSEQEERCPKPPSAALNVLPRSTFKRTDGLCEVCSHSAVNLNVTSQCATVPLSSHSQLIETKSPQQAQKHKPDVDAAGNHGRETKTEWAEERCRKADSGSTVTNADLEKANVAKSSSITEQLARFPSQTDAAHPVSRTAEVRFLKGILKKQSKYIAGDTNLFFGPGHLIFTRQVAMSIRDSVELTKAKTKEPESSQTVKKKLRWFDEVSAEERRVDEDRPVREQNRPTPAKSRPGPQPPHKPVSVDHQQGSYHSAGHVSVPSGGPKNTSMMALVSPHPTKLAWADVEVQQQVEESKPHRASTRLGPRVPRRVRSARPGSGAVSVRARKGTIIRPQSASAASHVTKTQGKVMVPRPPPRTETVDIYQGDTPVHTTKVAHSDNNAHNKPGLSIEHTQYKDNSDVQVKVHRHVPKRDEGTLFAPVPPSYAYTCETMSKGIYALCQQDAPTVSAARRLLVCGENGLCLDRTPTDEEITQLWHGVRSALASKDGDPRSFPAHNSSLSVLPQARANLSHVTINGDTLISGVKAVTRMGGFFLSPPNVRSPIRRQVVETNSLKNRVCVDHNRTQHLGSGVRKLPFTYQAVTLIPGKADQTCQSEGPEIAEQFLRAEPHDEELVIDREDLIAVGTVQTHRAGVVQQQQRAQSLGLSALSLEEQRILQSLDKLNHRLQYVQEIVGANPALKGLFALDPACQNLSAQTGEAAAATRHRPHTLSANNHSRSHRRY</sequence>
<dbReference type="PANTHER" id="PTHR31191">
    <property type="entry name" value="CENTROSOMAL PROTEIN CEP126"/>
    <property type="match status" value="1"/>
</dbReference>
<feature type="compositionally biased region" description="Basic and acidic residues" evidence="1">
    <location>
        <begin position="608"/>
        <end position="623"/>
    </location>
</feature>
<feature type="region of interest" description="Disordered" evidence="1">
    <location>
        <begin position="120"/>
        <end position="155"/>
    </location>
</feature>
<dbReference type="RefSeq" id="XP_030621070.1">
    <property type="nucleotide sequence ID" value="XM_030765210.1"/>
</dbReference>
<feature type="compositionally biased region" description="Basic and acidic residues" evidence="1">
    <location>
        <begin position="468"/>
        <end position="495"/>
    </location>
</feature>
<dbReference type="CTD" id="57562"/>
<feature type="region of interest" description="Disordered" evidence="1">
    <location>
        <begin position="732"/>
        <end position="762"/>
    </location>
</feature>
<dbReference type="Proteomes" id="UP000504632">
    <property type="component" value="Chromosome 2"/>
</dbReference>
<dbReference type="InterPro" id="IPR028257">
    <property type="entry name" value="CEP126"/>
</dbReference>
<feature type="compositionally biased region" description="Polar residues" evidence="1">
    <location>
        <begin position="456"/>
        <end position="465"/>
    </location>
</feature>
<evidence type="ECO:0000256" key="1">
    <source>
        <dbReference type="SAM" id="MobiDB-lite"/>
    </source>
</evidence>
<dbReference type="GO" id="GO:0097546">
    <property type="term" value="C:ciliary base"/>
    <property type="evidence" value="ECO:0007669"/>
    <property type="project" value="InterPro"/>
</dbReference>
<feature type="region of interest" description="Disordered" evidence="1">
    <location>
        <begin position="456"/>
        <end position="499"/>
    </location>
</feature>
<feature type="compositionally biased region" description="Low complexity" evidence="1">
    <location>
        <begin position="129"/>
        <end position="141"/>
    </location>
</feature>
<evidence type="ECO:0000313" key="2">
    <source>
        <dbReference type="Proteomes" id="UP000504632"/>
    </source>
</evidence>
<dbReference type="GeneID" id="115804704"/>
<dbReference type="GO" id="GO:0007052">
    <property type="term" value="P:mitotic spindle organization"/>
    <property type="evidence" value="ECO:0007669"/>
    <property type="project" value="InterPro"/>
</dbReference>
<dbReference type="GO" id="GO:0005813">
    <property type="term" value="C:centrosome"/>
    <property type="evidence" value="ECO:0007669"/>
    <property type="project" value="InterPro"/>
</dbReference>
<feature type="region of interest" description="Disordered" evidence="1">
    <location>
        <begin position="378"/>
        <end position="413"/>
    </location>
</feature>
<keyword evidence="2" id="KW-1185">Reference proteome</keyword>
<reference evidence="3" key="1">
    <citation type="submission" date="2025-08" db="UniProtKB">
        <authorList>
            <consortium name="RefSeq"/>
        </authorList>
    </citation>
    <scope>IDENTIFICATION</scope>
</reference>
<dbReference type="PANTHER" id="PTHR31191:SF4">
    <property type="entry name" value="CENTROSOMAL PROTEIN OF 126 KDA"/>
    <property type="match status" value="1"/>
</dbReference>
<feature type="compositionally biased region" description="Polar residues" evidence="1">
    <location>
        <begin position="732"/>
        <end position="745"/>
    </location>
</feature>
<feature type="region of interest" description="Disordered" evidence="1">
    <location>
        <begin position="80"/>
        <end position="106"/>
    </location>
</feature>
<feature type="region of interest" description="Disordered" evidence="1">
    <location>
        <begin position="608"/>
        <end position="664"/>
    </location>
</feature>
<dbReference type="GO" id="GO:0030496">
    <property type="term" value="C:midbody"/>
    <property type="evidence" value="ECO:0007669"/>
    <property type="project" value="TreeGrafter"/>
</dbReference>
<proteinExistence type="predicted"/>
<evidence type="ECO:0000313" key="3">
    <source>
        <dbReference type="RefSeq" id="XP_030621070.1"/>
    </source>
</evidence>
<dbReference type="InParanoid" id="A0A6J2ULA4"/>
<accession>A0A6J2ULA4</accession>
<dbReference type="AlphaFoldDB" id="A0A6J2ULA4"/>